<comment type="caution">
    <text evidence="1">The sequence shown here is derived from an EMBL/GenBank/DDBJ whole genome shotgun (WGS) entry which is preliminary data.</text>
</comment>
<reference evidence="1" key="1">
    <citation type="journal article" date="2018" name="Int. J. Syst. Evol. Microbiol.">
        <title>Neptunicella marina gen. nov., sp. nov., isolated from surface seawater.</title>
        <authorList>
            <person name="Liu X."/>
            <person name="Lai Q."/>
            <person name="Du Y."/>
            <person name="Zhang X."/>
            <person name="Liu Z."/>
            <person name="Sun F."/>
            <person name="Shao Z."/>
        </authorList>
    </citation>
    <scope>NUCLEOTIDE SEQUENCE</scope>
    <source>
        <strain evidence="1">S27-2</strain>
    </source>
</reference>
<keyword evidence="2" id="KW-1185">Reference proteome</keyword>
<reference evidence="1" key="2">
    <citation type="submission" date="2020-08" db="EMBL/GenBank/DDBJ databases">
        <authorList>
            <person name="Lai Q."/>
        </authorList>
    </citation>
    <scope>NUCLEOTIDE SEQUENCE</scope>
    <source>
        <strain evidence="1">S27-2</strain>
    </source>
</reference>
<proteinExistence type="predicted"/>
<dbReference type="Proteomes" id="UP000601768">
    <property type="component" value="Unassembled WGS sequence"/>
</dbReference>
<dbReference type="AlphaFoldDB" id="A0A8J6LYI1"/>
<name>A0A8J6LYI1_9ALTE</name>
<evidence type="ECO:0000313" key="1">
    <source>
        <dbReference type="EMBL" id="MBC3765380.1"/>
    </source>
</evidence>
<gene>
    <name evidence="1" type="ORF">H8B19_05795</name>
</gene>
<organism evidence="1 2">
    <name type="scientific">Neptunicella marina</name>
    <dbReference type="NCBI Taxonomy" id="2125989"/>
    <lineage>
        <taxon>Bacteria</taxon>
        <taxon>Pseudomonadati</taxon>
        <taxon>Pseudomonadota</taxon>
        <taxon>Gammaproteobacteria</taxon>
        <taxon>Alteromonadales</taxon>
        <taxon>Alteromonadaceae</taxon>
        <taxon>Neptunicella</taxon>
    </lineage>
</organism>
<protein>
    <submittedName>
        <fullName evidence="1">PhnD/SsuA/transferrin family substrate-binding protein</fullName>
    </submittedName>
</protein>
<dbReference type="SUPFAM" id="SSF53850">
    <property type="entry name" value="Periplasmic binding protein-like II"/>
    <property type="match status" value="1"/>
</dbReference>
<sequence length="269" mass="30002">MAVLGQKSVTLSKATIEPGLSFSIHCQTQGNNQSTKLIAYINDQQVANKLSRLLCSNSVVAKQYGAVDVYWSTGEDQVLQFTGKGIADLALVKKNLMDAVKAETTYGYEEVGSYPDYTAYLISLREKPVISKEYLLGKRIGLVDYPTSRSGHIIPIRMMKSLGLSPNNLHIQFASNHAELRELLTSGQVDLISTYWQETDQDTLFKNYITPIDEQIKGSTWYLKMDTDNVDLYCAIQQVLATIAKQTQSSYFKQLTLTGNCDENLNTAN</sequence>
<dbReference type="EMBL" id="JACNEP010000003">
    <property type="protein sequence ID" value="MBC3765380.1"/>
    <property type="molecule type" value="Genomic_DNA"/>
</dbReference>
<accession>A0A8J6LYI1</accession>
<dbReference type="Gene3D" id="3.40.190.10">
    <property type="entry name" value="Periplasmic binding protein-like II"/>
    <property type="match status" value="2"/>
</dbReference>
<evidence type="ECO:0000313" key="2">
    <source>
        <dbReference type="Proteomes" id="UP000601768"/>
    </source>
</evidence>
<dbReference type="Pfam" id="PF12974">
    <property type="entry name" value="Phosphonate-bd"/>
    <property type="match status" value="1"/>
</dbReference>